<dbReference type="Proteomes" id="UP000031339">
    <property type="component" value="Unassembled WGS sequence"/>
</dbReference>
<dbReference type="NCBIfam" id="NF045971">
    <property type="entry name" value="conju_CD1110"/>
    <property type="match status" value="1"/>
</dbReference>
<evidence type="ECO:0000313" key="4">
    <source>
        <dbReference type="Proteomes" id="UP000031339"/>
    </source>
</evidence>
<evidence type="ECO:0000259" key="2">
    <source>
        <dbReference type="Pfam" id="PF01935"/>
    </source>
</evidence>
<comment type="caution">
    <text evidence="3">The sequence shown here is derived from an EMBL/GenBank/DDBJ whole genome shotgun (WGS) entry which is preliminary data.</text>
</comment>
<dbReference type="InterPro" id="IPR002789">
    <property type="entry name" value="HerA_central"/>
</dbReference>
<dbReference type="OrthoDB" id="9804380at2"/>
<dbReference type="Gene3D" id="3.40.50.300">
    <property type="entry name" value="P-loop containing nucleotide triphosphate hydrolases"/>
    <property type="match status" value="1"/>
</dbReference>
<accession>A0A0C1KH03</accession>
<evidence type="ECO:0000256" key="1">
    <source>
        <dbReference type="SAM" id="MobiDB-lite"/>
    </source>
</evidence>
<dbReference type="InterPro" id="IPR027417">
    <property type="entry name" value="P-loop_NTPase"/>
</dbReference>
<dbReference type="Gene3D" id="1.10.8.730">
    <property type="match status" value="1"/>
</dbReference>
<name>A0A0C1KH03_STRCV</name>
<gene>
    <name evidence="3" type="ORF">RN79_00680</name>
</gene>
<dbReference type="SUPFAM" id="SSF52540">
    <property type="entry name" value="P-loop containing nucleoside triphosphate hydrolases"/>
    <property type="match status" value="1"/>
</dbReference>
<dbReference type="PANTHER" id="PTHR30121:SF6">
    <property type="entry name" value="SLR6007 PROTEIN"/>
    <property type="match status" value="1"/>
</dbReference>
<dbReference type="PANTHER" id="PTHR30121">
    <property type="entry name" value="UNCHARACTERIZED PROTEIN YJGR-RELATED"/>
    <property type="match status" value="1"/>
</dbReference>
<feature type="domain" description="Helicase HerA central" evidence="2">
    <location>
        <begin position="437"/>
        <end position="629"/>
    </location>
</feature>
<dbReference type="AlphaFoldDB" id="A0A0C1KH03"/>
<proteinExistence type="predicted"/>
<reference evidence="3 4" key="1">
    <citation type="submission" date="2014-12" db="EMBL/GenBank/DDBJ databases">
        <title>Partial genome sequence of Streptococcus constellatus KCOM 1650 (= ChDC B144).</title>
        <authorList>
            <person name="Kook J.-K."/>
            <person name="Park S.-N."/>
            <person name="Lim Y.K."/>
            <person name="Jo E."/>
        </authorList>
    </citation>
    <scope>NUCLEOTIDE SEQUENCE [LARGE SCALE GENOMIC DNA]</scope>
    <source>
        <strain evidence="3 4">KCOM 1650</strain>
    </source>
</reference>
<feature type="region of interest" description="Disordered" evidence="1">
    <location>
        <begin position="1"/>
        <end position="20"/>
    </location>
</feature>
<sequence>MKNLKHFMKPKTSSKVKKLTPKKQEVLPTTLNTLLYQGLFPNGLMQVSPDYFSQSYLLGDVNYQTVGLEDKGAMVEKYSDLINSLDDKTNFQLTIFNKKVNLEQFRKSVLYPLHKDGFDPYREELNRIMDSNLEAGENNFSAIKLISFGKSDQTPKLAYRSLSQIGEYFKSGLSEIEASFNLLTGEERVNHLADMLRGENHLPFTYQDLVCSGQTTKHFIAPTSLSFKHKNHIEIDNRLLQIVYVRDYGMELGDKFIRDLIQSDLEVMMSLHAKGSAKSEAMKKLRTKKTLMESQKIGEQQKMARSGVYLEKVSQVLESNIDEADELLKTMTQTGDKLFDTLFLIGVFADNEDQLNQSLDIVKQVAGSNDLVVDNLTYMQEAAFNSLLPFGKNYLEGVSRSLLTSNIAVNSPWTSVDIQDKGGKFYGINQISSNIITIDRGKLNTPSGLILGTSGSGKGMATKHEIISTKLKEANNDTEIIIVDPENEYSIIGQAFGGESIDIAPDSTTFLNVLDLSDENMDEDPVKVKSEFLLSWIGKLLDRKIDGREKSLIDRVTRLTYKHFQEPSLVEWVFVLSKQPEQEAKDLALDMELYVEGSLDIFSHRTNIKTDSHFLIYNVKKLGDELKQIALMVIFDQIWNRVVKNQKLGKKTWIYFDEMQLLLLNKYASDFFFKLWSRVRKYGATPTGITQNVETLLLDANGRRIIANSEFMILLKQAKNDREELVHLLGLSKELEKYLVNPEKGAGLIKAGSTVVPFRNKIPHHTKLFDIMSTDPEKMRIDK</sequence>
<dbReference type="RefSeq" id="WP_039676620.1">
    <property type="nucleotide sequence ID" value="NZ_JWIY01000001.1"/>
</dbReference>
<dbReference type="EMBL" id="JWIY01000001">
    <property type="protein sequence ID" value="KIC78127.1"/>
    <property type="molecule type" value="Genomic_DNA"/>
</dbReference>
<dbReference type="Pfam" id="PF01935">
    <property type="entry name" value="DUF87"/>
    <property type="match status" value="1"/>
</dbReference>
<evidence type="ECO:0000313" key="3">
    <source>
        <dbReference type="EMBL" id="KIC78127.1"/>
    </source>
</evidence>
<protein>
    <submittedName>
        <fullName evidence="3">ATPase AAA</fullName>
    </submittedName>
</protein>
<dbReference type="InterPro" id="IPR051162">
    <property type="entry name" value="T4SS_component"/>
</dbReference>
<organism evidence="3 4">
    <name type="scientific">Streptococcus constellatus</name>
    <dbReference type="NCBI Taxonomy" id="76860"/>
    <lineage>
        <taxon>Bacteria</taxon>
        <taxon>Bacillati</taxon>
        <taxon>Bacillota</taxon>
        <taxon>Bacilli</taxon>
        <taxon>Lactobacillales</taxon>
        <taxon>Streptococcaceae</taxon>
        <taxon>Streptococcus</taxon>
        <taxon>Streptococcus anginosus group</taxon>
    </lineage>
</organism>